<evidence type="ECO:0000256" key="7">
    <source>
        <dbReference type="PROSITE-ProRule" id="PRU00042"/>
    </source>
</evidence>
<dbReference type="FunFam" id="3.30.160.60:FF:002534">
    <property type="entry name" value="Uncharacterized protein, isoform B"/>
    <property type="match status" value="1"/>
</dbReference>
<feature type="compositionally biased region" description="Acidic residues" evidence="9">
    <location>
        <begin position="93"/>
        <end position="106"/>
    </location>
</feature>
<dbReference type="SUPFAM" id="SSF57667">
    <property type="entry name" value="beta-beta-alpha zinc fingers"/>
    <property type="match status" value="5"/>
</dbReference>
<evidence type="ECO:0000256" key="4">
    <source>
        <dbReference type="ARBA" id="ARBA00022771"/>
    </source>
</evidence>
<reference evidence="12 13" key="1">
    <citation type="submission" date="2024-02" db="EMBL/GenBank/DDBJ databases">
        <title>A chromosome-level genome assembly of Drosophila madeirensis, a fruit fly species endemic to Madeira island.</title>
        <authorList>
            <person name="Tomihara K."/>
            <person name="Llopart A."/>
            <person name="Yamamoto D."/>
        </authorList>
    </citation>
    <scope>NUCLEOTIDE SEQUENCE [LARGE SCALE GENOMIC DNA]</scope>
    <source>
        <strain evidence="12 13">RF1</strain>
    </source>
</reference>
<feature type="domain" description="C2H2-type" evidence="10">
    <location>
        <begin position="553"/>
        <end position="581"/>
    </location>
</feature>
<feature type="domain" description="C2H2-type" evidence="10">
    <location>
        <begin position="349"/>
        <end position="377"/>
    </location>
</feature>
<evidence type="ECO:0000256" key="3">
    <source>
        <dbReference type="ARBA" id="ARBA00022737"/>
    </source>
</evidence>
<feature type="binding site" evidence="8">
    <location>
        <position position="3"/>
    </location>
    <ligand>
        <name>Zn(2+)</name>
        <dbReference type="ChEBI" id="CHEBI:29105"/>
    </ligand>
</feature>
<feature type="binding site" evidence="8">
    <location>
        <position position="54"/>
    </location>
    <ligand>
        <name>Zn(2+)</name>
        <dbReference type="ChEBI" id="CHEBI:29105"/>
    </ligand>
</feature>
<feature type="region of interest" description="Disordered" evidence="9">
    <location>
        <begin position="564"/>
        <end position="623"/>
    </location>
</feature>
<dbReference type="InterPro" id="IPR036236">
    <property type="entry name" value="Znf_C2H2_sf"/>
</dbReference>
<dbReference type="SUPFAM" id="SSF57716">
    <property type="entry name" value="Glucocorticoid receptor-like (DNA-binding domain)"/>
    <property type="match status" value="1"/>
</dbReference>
<feature type="compositionally biased region" description="Basic and acidic residues" evidence="9">
    <location>
        <begin position="577"/>
        <end position="590"/>
    </location>
</feature>
<dbReference type="PROSITE" id="PS00028">
    <property type="entry name" value="ZINC_FINGER_C2H2_1"/>
    <property type="match status" value="6"/>
</dbReference>
<organism evidence="12 13">
    <name type="scientific">Drosophila madeirensis</name>
    <name type="common">Fruit fly</name>
    <dbReference type="NCBI Taxonomy" id="30013"/>
    <lineage>
        <taxon>Eukaryota</taxon>
        <taxon>Metazoa</taxon>
        <taxon>Ecdysozoa</taxon>
        <taxon>Arthropoda</taxon>
        <taxon>Hexapoda</taxon>
        <taxon>Insecta</taxon>
        <taxon>Pterygota</taxon>
        <taxon>Neoptera</taxon>
        <taxon>Endopterygota</taxon>
        <taxon>Diptera</taxon>
        <taxon>Brachycera</taxon>
        <taxon>Muscomorpha</taxon>
        <taxon>Ephydroidea</taxon>
        <taxon>Drosophilidae</taxon>
        <taxon>Drosophila</taxon>
        <taxon>Sophophora</taxon>
    </lineage>
</organism>
<feature type="domain" description="ZAD" evidence="11">
    <location>
        <begin position="1"/>
        <end position="78"/>
    </location>
</feature>
<keyword evidence="2 8" id="KW-0479">Metal-binding</keyword>
<sequence>MICRLCLNSVSDTDTIQIFESIGLTLNVATVMGKYFWFEPKNDDPISTVICVGCWNQVSQFHEFFVAVEKAHRLLTERFSLNVGEKANSGQTECEEEPNQLPDEPEEPHQLPDEKETLSQLLEEPEKPHQLSDGAEELLFQQELDVGHQDCDSDASFSNEQFLNQVLCPQDTTDDQQATLAELQEEVDLKMVPLIVSREERRETRSTARIKSHLAAKLELLETDPEFLAGESPNPESLAVTESEPKPVSPSAGVAKRRMRSRKSEEHSMKTKRYVDYKKSMLDIDQKIAGHMRLTCDICHQGHATFLLLCKHMLQVHHRKGYAVCCHKKFYKRSALTDHIDRHLDPEKFKCTECDKTFADKQCLRNHELLKHQPDDVKVFMCEQCPKRYTKQYLLEQHRIIHKERTIPCGICDRRFPNDSLLSTHVKMVHSNYGIMCDICAQVIRGRAAFKRHQLEHSGGASEPKVQCDICGSWHKNRHSLKKHVRRHKGSSEEVRTCKVCGKVSPNRSAMLSHQRYVHLADRKHECSVCNKAFKKAITLKEHMAMHTGEVLYKCPHCPKTFNSNANKHTHRKKAHPKEFEEARKARTESRMATSEDGTGTGTGTGPGPGTHIITISAEGDEGESETHNILLTATEEDLKAEGLEFTLCLSPQAAE</sequence>
<protein>
    <submittedName>
        <fullName evidence="12">Transcription factor grauzone</fullName>
    </submittedName>
</protein>
<dbReference type="InterPro" id="IPR013087">
    <property type="entry name" value="Znf_C2H2_type"/>
</dbReference>
<dbReference type="GO" id="GO:0005634">
    <property type="term" value="C:nucleus"/>
    <property type="evidence" value="ECO:0007669"/>
    <property type="project" value="UniProtKB-SubCell"/>
</dbReference>
<evidence type="ECO:0000256" key="5">
    <source>
        <dbReference type="ARBA" id="ARBA00022833"/>
    </source>
</evidence>
<keyword evidence="6" id="KW-0539">Nucleus</keyword>
<dbReference type="Pfam" id="PF00096">
    <property type="entry name" value="zf-C2H2"/>
    <property type="match status" value="4"/>
</dbReference>
<dbReference type="InterPro" id="IPR012934">
    <property type="entry name" value="Znf_AD"/>
</dbReference>
<dbReference type="SMART" id="SM00868">
    <property type="entry name" value="zf-AD"/>
    <property type="match status" value="1"/>
</dbReference>
<evidence type="ECO:0000256" key="2">
    <source>
        <dbReference type="ARBA" id="ARBA00022723"/>
    </source>
</evidence>
<evidence type="ECO:0000259" key="11">
    <source>
        <dbReference type="PROSITE" id="PS51915"/>
    </source>
</evidence>
<gene>
    <name evidence="12" type="ORF">DMAD_04434</name>
</gene>
<evidence type="ECO:0000313" key="12">
    <source>
        <dbReference type="EMBL" id="BFG05775.1"/>
    </source>
</evidence>
<feature type="domain" description="C2H2-type" evidence="10">
    <location>
        <begin position="525"/>
        <end position="552"/>
    </location>
</feature>
<evidence type="ECO:0000259" key="10">
    <source>
        <dbReference type="PROSITE" id="PS50157"/>
    </source>
</evidence>
<dbReference type="PANTHER" id="PTHR24406">
    <property type="entry name" value="TRANSCRIPTIONAL REPRESSOR CTCFL-RELATED"/>
    <property type="match status" value="1"/>
</dbReference>
<dbReference type="Gene3D" id="3.40.1800.20">
    <property type="match status" value="1"/>
</dbReference>
<keyword evidence="3" id="KW-0677">Repeat</keyword>
<proteinExistence type="predicted"/>
<evidence type="ECO:0000256" key="1">
    <source>
        <dbReference type="ARBA" id="ARBA00004123"/>
    </source>
</evidence>
<dbReference type="Pfam" id="PF07776">
    <property type="entry name" value="zf-AD"/>
    <property type="match status" value="1"/>
</dbReference>
<dbReference type="SMART" id="SM00355">
    <property type="entry name" value="ZnF_C2H2"/>
    <property type="match status" value="10"/>
</dbReference>
<feature type="binding site" evidence="8">
    <location>
        <position position="6"/>
    </location>
    <ligand>
        <name>Zn(2+)</name>
        <dbReference type="ChEBI" id="CHEBI:29105"/>
    </ligand>
</feature>
<feature type="compositionally biased region" description="Gly residues" evidence="9">
    <location>
        <begin position="599"/>
        <end position="609"/>
    </location>
</feature>
<dbReference type="GO" id="GO:0008270">
    <property type="term" value="F:zinc ion binding"/>
    <property type="evidence" value="ECO:0007669"/>
    <property type="project" value="UniProtKB-UniRule"/>
</dbReference>
<feature type="region of interest" description="Disordered" evidence="9">
    <location>
        <begin position="227"/>
        <end position="270"/>
    </location>
</feature>
<dbReference type="PROSITE" id="PS51915">
    <property type="entry name" value="ZAD"/>
    <property type="match status" value="1"/>
</dbReference>
<feature type="domain" description="C2H2-type" evidence="10">
    <location>
        <begin position="380"/>
        <end position="407"/>
    </location>
</feature>
<evidence type="ECO:0000256" key="6">
    <source>
        <dbReference type="ARBA" id="ARBA00023242"/>
    </source>
</evidence>
<dbReference type="Proteomes" id="UP001500889">
    <property type="component" value="Chromosome E"/>
</dbReference>
<evidence type="ECO:0000313" key="13">
    <source>
        <dbReference type="Proteomes" id="UP001500889"/>
    </source>
</evidence>
<dbReference type="EMBL" id="AP029267">
    <property type="protein sequence ID" value="BFG05775.1"/>
    <property type="molecule type" value="Genomic_DNA"/>
</dbReference>
<feature type="domain" description="C2H2-type" evidence="10">
    <location>
        <begin position="407"/>
        <end position="432"/>
    </location>
</feature>
<keyword evidence="5 8" id="KW-0862">Zinc</keyword>
<evidence type="ECO:0000256" key="8">
    <source>
        <dbReference type="PROSITE-ProRule" id="PRU01263"/>
    </source>
</evidence>
<dbReference type="PROSITE" id="PS50157">
    <property type="entry name" value="ZINC_FINGER_C2H2_2"/>
    <property type="match status" value="7"/>
</dbReference>
<accession>A0AAU9GCZ3</accession>
<feature type="region of interest" description="Disordered" evidence="9">
    <location>
        <begin position="86"/>
        <end position="115"/>
    </location>
</feature>
<evidence type="ECO:0000256" key="9">
    <source>
        <dbReference type="SAM" id="MobiDB-lite"/>
    </source>
</evidence>
<dbReference type="AlphaFoldDB" id="A0AAU9GCZ3"/>
<feature type="domain" description="C2H2-type" evidence="10">
    <location>
        <begin position="466"/>
        <end position="493"/>
    </location>
</feature>
<feature type="domain" description="C2H2-type" evidence="10">
    <location>
        <begin position="496"/>
        <end position="524"/>
    </location>
</feature>
<dbReference type="Gene3D" id="3.30.160.60">
    <property type="entry name" value="Classic Zinc Finger"/>
    <property type="match status" value="5"/>
</dbReference>
<keyword evidence="13" id="KW-1185">Reference proteome</keyword>
<comment type="subcellular location">
    <subcellularLocation>
        <location evidence="1">Nucleus</location>
    </subcellularLocation>
</comment>
<dbReference type="InterPro" id="IPR050888">
    <property type="entry name" value="ZnF_C2H2-type_TF"/>
</dbReference>
<keyword evidence="4 7" id="KW-0863">Zinc-finger</keyword>
<name>A0AAU9GCZ3_DROMD</name>
<feature type="binding site" evidence="8">
    <location>
        <position position="51"/>
    </location>
    <ligand>
        <name>Zn(2+)</name>
        <dbReference type="ChEBI" id="CHEBI:29105"/>
    </ligand>
</feature>